<evidence type="ECO:0000313" key="5">
    <source>
        <dbReference type="Proteomes" id="UP000019478"/>
    </source>
</evidence>
<comment type="similarity">
    <text evidence="1">Belongs to the zinc-containing alcohol dehydrogenase family.</text>
</comment>
<dbReference type="eggNOG" id="KOG1198">
    <property type="taxonomic scope" value="Eukaryota"/>
</dbReference>
<dbReference type="Gene3D" id="3.90.180.10">
    <property type="entry name" value="Medium-chain alcohol dehydrogenases, catalytic domain"/>
    <property type="match status" value="1"/>
</dbReference>
<dbReference type="GeneID" id="19165416"/>
<proteinExistence type="inferred from homology"/>
<name>W9YTY3_9EURO</name>
<reference evidence="4 5" key="1">
    <citation type="submission" date="2013-03" db="EMBL/GenBank/DDBJ databases">
        <title>The Genome Sequence of Capronia epimyces CBS 606.96.</title>
        <authorList>
            <consortium name="The Broad Institute Genomics Platform"/>
            <person name="Cuomo C."/>
            <person name="de Hoog S."/>
            <person name="Gorbushina A."/>
            <person name="Walker B."/>
            <person name="Young S.K."/>
            <person name="Zeng Q."/>
            <person name="Gargeya S."/>
            <person name="Fitzgerald M."/>
            <person name="Haas B."/>
            <person name="Abouelleil A."/>
            <person name="Allen A.W."/>
            <person name="Alvarado L."/>
            <person name="Arachchi H.M."/>
            <person name="Berlin A.M."/>
            <person name="Chapman S.B."/>
            <person name="Gainer-Dewar J."/>
            <person name="Goldberg J."/>
            <person name="Griggs A."/>
            <person name="Gujja S."/>
            <person name="Hansen M."/>
            <person name="Howarth C."/>
            <person name="Imamovic A."/>
            <person name="Ireland A."/>
            <person name="Larimer J."/>
            <person name="McCowan C."/>
            <person name="Murphy C."/>
            <person name="Pearson M."/>
            <person name="Poon T.W."/>
            <person name="Priest M."/>
            <person name="Roberts A."/>
            <person name="Saif S."/>
            <person name="Shea T."/>
            <person name="Sisk P."/>
            <person name="Sykes S."/>
            <person name="Wortman J."/>
            <person name="Nusbaum C."/>
            <person name="Birren B."/>
        </authorList>
    </citation>
    <scope>NUCLEOTIDE SEQUENCE [LARGE SCALE GENOMIC DNA]</scope>
    <source>
        <strain evidence="4 5">CBS 606.96</strain>
    </source>
</reference>
<organism evidence="4 5">
    <name type="scientific">Capronia epimyces CBS 606.96</name>
    <dbReference type="NCBI Taxonomy" id="1182542"/>
    <lineage>
        <taxon>Eukaryota</taxon>
        <taxon>Fungi</taxon>
        <taxon>Dikarya</taxon>
        <taxon>Ascomycota</taxon>
        <taxon>Pezizomycotina</taxon>
        <taxon>Eurotiomycetes</taxon>
        <taxon>Chaetothyriomycetidae</taxon>
        <taxon>Chaetothyriales</taxon>
        <taxon>Herpotrichiellaceae</taxon>
        <taxon>Capronia</taxon>
    </lineage>
</organism>
<sequence>MSTENLAAVLEKVGTALKPLILSIPSPGENEILIRNHAIAANPADWKLRDFPSHLNKFPTVLGSDVCGIVSAIGSKVSKFKVGDRIAGFALVIANDNPEHGAWQTYTLLQENATIRIPDFVSYEDGATFPMAFATVAVAYFERLGIDRPLSSSQEVQQQRQSGILVWGASSSTGTAAVQLAKELGFKVFATASPKNHEYVKSLGASEVVDYRDPDAVSKLAQLAKEAGTPLRYGFDSISERNSSLLTADALLASGGEGSKLALTSPWPAGDEKPAGVEISMTIAALAFVHHVEMGSWMFNEYLSQAIEQKKIVPAPKVRVVDGGIAAAQEALEIVKAGVSATKIVVRVD</sequence>
<dbReference type="RefSeq" id="XP_007729616.1">
    <property type="nucleotide sequence ID" value="XM_007731426.1"/>
</dbReference>
<feature type="domain" description="Enoyl reductase (ER)" evidence="3">
    <location>
        <begin position="14"/>
        <end position="346"/>
    </location>
</feature>
<dbReference type="InterPro" id="IPR013149">
    <property type="entry name" value="ADH-like_C"/>
</dbReference>
<dbReference type="Pfam" id="PF08240">
    <property type="entry name" value="ADH_N"/>
    <property type="match status" value="1"/>
</dbReference>
<keyword evidence="5" id="KW-1185">Reference proteome</keyword>
<dbReference type="OrthoDB" id="10257049at2759"/>
<dbReference type="SUPFAM" id="SSF50129">
    <property type="entry name" value="GroES-like"/>
    <property type="match status" value="1"/>
</dbReference>
<gene>
    <name evidence="4" type="ORF">A1O3_01278</name>
</gene>
<dbReference type="InterPro" id="IPR011032">
    <property type="entry name" value="GroES-like_sf"/>
</dbReference>
<accession>W9YTY3</accession>
<dbReference type="SMART" id="SM00829">
    <property type="entry name" value="PKS_ER"/>
    <property type="match status" value="1"/>
</dbReference>
<dbReference type="InterPro" id="IPR047122">
    <property type="entry name" value="Trans-enoyl_RdTase-like"/>
</dbReference>
<dbReference type="AlphaFoldDB" id="W9YTY3"/>
<dbReference type="GO" id="GO:0016651">
    <property type="term" value="F:oxidoreductase activity, acting on NAD(P)H"/>
    <property type="evidence" value="ECO:0007669"/>
    <property type="project" value="InterPro"/>
</dbReference>
<dbReference type="Gene3D" id="3.40.50.720">
    <property type="entry name" value="NAD(P)-binding Rossmann-like Domain"/>
    <property type="match status" value="1"/>
</dbReference>
<protein>
    <recommendedName>
        <fullName evidence="3">Enoyl reductase (ER) domain-containing protein</fullName>
    </recommendedName>
</protein>
<evidence type="ECO:0000256" key="2">
    <source>
        <dbReference type="ARBA" id="ARBA00023002"/>
    </source>
</evidence>
<dbReference type="PANTHER" id="PTHR45348">
    <property type="entry name" value="HYPOTHETICAL OXIDOREDUCTASE (EUROFUNG)"/>
    <property type="match status" value="1"/>
</dbReference>
<dbReference type="Pfam" id="PF00107">
    <property type="entry name" value="ADH_zinc_N"/>
    <property type="match status" value="1"/>
</dbReference>
<dbReference type="PANTHER" id="PTHR45348:SF2">
    <property type="entry name" value="ZINC-TYPE ALCOHOL DEHYDROGENASE-LIKE PROTEIN C2E1P3.01"/>
    <property type="match status" value="1"/>
</dbReference>
<dbReference type="Proteomes" id="UP000019478">
    <property type="component" value="Unassembled WGS sequence"/>
</dbReference>
<dbReference type="EMBL" id="AMGY01000001">
    <property type="protein sequence ID" value="EXJ92726.1"/>
    <property type="molecule type" value="Genomic_DNA"/>
</dbReference>
<dbReference type="CDD" id="cd08249">
    <property type="entry name" value="enoyl_reductase_like"/>
    <property type="match status" value="1"/>
</dbReference>
<keyword evidence="2" id="KW-0560">Oxidoreductase</keyword>
<comment type="caution">
    <text evidence="4">The sequence shown here is derived from an EMBL/GenBank/DDBJ whole genome shotgun (WGS) entry which is preliminary data.</text>
</comment>
<evidence type="ECO:0000313" key="4">
    <source>
        <dbReference type="EMBL" id="EXJ92726.1"/>
    </source>
</evidence>
<dbReference type="InterPro" id="IPR020843">
    <property type="entry name" value="ER"/>
</dbReference>
<evidence type="ECO:0000256" key="1">
    <source>
        <dbReference type="ARBA" id="ARBA00008072"/>
    </source>
</evidence>
<evidence type="ECO:0000259" key="3">
    <source>
        <dbReference type="SMART" id="SM00829"/>
    </source>
</evidence>
<dbReference type="SUPFAM" id="SSF51735">
    <property type="entry name" value="NAD(P)-binding Rossmann-fold domains"/>
    <property type="match status" value="1"/>
</dbReference>
<dbReference type="STRING" id="1182542.W9YTY3"/>
<dbReference type="InterPro" id="IPR036291">
    <property type="entry name" value="NAD(P)-bd_dom_sf"/>
</dbReference>
<dbReference type="InterPro" id="IPR013154">
    <property type="entry name" value="ADH-like_N"/>
</dbReference>
<dbReference type="HOGENOM" id="CLU_026673_16_5_1"/>